<sequence length="381" mass="41218">MGKAAREQLDRVLSEYLNTAHETFQMLDQTPASSLEKVSWKEVIEIGEQVSKQATMVGMLYTGETPEIKVLEENMAAYFNTLQGFLLLSHGSSVGAGPTLLSCIHGSVKQVVDSSFMLLQGAVSSYGGINHDEVFLNGLTGSSSNKTQKLTIPQLVGAVWNACSALKKTPVTNVTAIGRAMKQAAVSMKDVLREMKELKPASSDSADEASIHDSTKGEDKSISDDDDDSYDDELGNDLTPEEMKIVHLTTSIVSETLAVVKELIRYITGLLQLESAGDGSISVDSLEKLLKLCQETGLQIDELGACLYPPQEITAIKVALEKILSFSNETETELRNLKGFIEDFGKACTSLRSSLRQLETELGCSNVGDLVPKLENLVVSS</sequence>
<keyword evidence="11" id="KW-1185">Reference proteome</keyword>
<evidence type="ECO:0000259" key="8">
    <source>
        <dbReference type="Pfam" id="PF13324"/>
    </source>
</evidence>
<dbReference type="InterPro" id="IPR049317">
    <property type="entry name" value="GCIP-like_N"/>
</dbReference>
<dbReference type="InterPro" id="IPR026907">
    <property type="entry name" value="GCIP-like"/>
</dbReference>
<evidence type="ECO:0000256" key="5">
    <source>
        <dbReference type="ARBA" id="ARBA00023242"/>
    </source>
</evidence>
<name>A0ABD1FJ69_SALDI</name>
<protein>
    <recommendedName>
        <fullName evidence="12">Cyclin-D1-binding protein 1</fullName>
    </recommendedName>
</protein>
<keyword evidence="6" id="KW-0131">Cell cycle</keyword>
<comment type="subcellular location">
    <subcellularLocation>
        <location evidence="2">Cytoplasm</location>
    </subcellularLocation>
    <subcellularLocation>
        <location evidence="1">Nucleus</location>
    </subcellularLocation>
</comment>
<reference evidence="10 11" key="1">
    <citation type="submission" date="2024-06" db="EMBL/GenBank/DDBJ databases">
        <title>A chromosome level genome sequence of Diviner's sage (Salvia divinorum).</title>
        <authorList>
            <person name="Ford S.A."/>
            <person name="Ro D.-K."/>
            <person name="Ness R.W."/>
            <person name="Phillips M.A."/>
        </authorList>
    </citation>
    <scope>NUCLEOTIDE SEQUENCE [LARGE SCALE GENOMIC DNA]</scope>
    <source>
        <strain evidence="10">SAF-2024a</strain>
        <tissue evidence="10">Leaf</tissue>
    </source>
</reference>
<evidence type="ECO:0000256" key="6">
    <source>
        <dbReference type="ARBA" id="ARBA00023306"/>
    </source>
</evidence>
<dbReference type="Gene3D" id="1.20.1410.10">
    <property type="entry name" value="I/LWEQ domain"/>
    <property type="match status" value="1"/>
</dbReference>
<dbReference type="GO" id="GO:0005737">
    <property type="term" value="C:cytoplasm"/>
    <property type="evidence" value="ECO:0007669"/>
    <property type="project" value="UniProtKB-SubCell"/>
</dbReference>
<evidence type="ECO:0000256" key="2">
    <source>
        <dbReference type="ARBA" id="ARBA00004496"/>
    </source>
</evidence>
<proteinExistence type="inferred from homology"/>
<keyword evidence="4" id="KW-0963">Cytoplasm</keyword>
<dbReference type="AlphaFoldDB" id="A0ABD1FJ69"/>
<feature type="compositionally biased region" description="Basic and acidic residues" evidence="7">
    <location>
        <begin position="209"/>
        <end position="223"/>
    </location>
</feature>
<gene>
    <name evidence="10" type="ORF">AAHA92_31971</name>
</gene>
<accession>A0ABD1FJ69</accession>
<feature type="domain" description="Cyclin-D1-binding protein 1-like C-terminal" evidence="9">
    <location>
        <begin position="224"/>
        <end position="329"/>
    </location>
</feature>
<feature type="compositionally biased region" description="Acidic residues" evidence="7">
    <location>
        <begin position="224"/>
        <end position="235"/>
    </location>
</feature>
<comment type="similarity">
    <text evidence="3">Belongs to the CCNDBP1 family.</text>
</comment>
<evidence type="ECO:0008006" key="12">
    <source>
        <dbReference type="Google" id="ProtNLM"/>
    </source>
</evidence>
<evidence type="ECO:0000259" key="9">
    <source>
        <dbReference type="Pfam" id="PF20936"/>
    </source>
</evidence>
<dbReference type="Pfam" id="PF13324">
    <property type="entry name" value="GCIP_N"/>
    <property type="match status" value="1"/>
</dbReference>
<evidence type="ECO:0000313" key="11">
    <source>
        <dbReference type="Proteomes" id="UP001567538"/>
    </source>
</evidence>
<dbReference type="PANTHER" id="PTHR15492">
    <property type="entry name" value="CYCLIN D1-BINDING PROTEIN 1"/>
    <property type="match status" value="1"/>
</dbReference>
<evidence type="ECO:0000256" key="4">
    <source>
        <dbReference type="ARBA" id="ARBA00022490"/>
    </source>
</evidence>
<dbReference type="Proteomes" id="UP001567538">
    <property type="component" value="Unassembled WGS sequence"/>
</dbReference>
<dbReference type="Pfam" id="PF20936">
    <property type="entry name" value="GCIP_C"/>
    <property type="match status" value="1"/>
</dbReference>
<feature type="region of interest" description="Disordered" evidence="7">
    <location>
        <begin position="198"/>
        <end position="236"/>
    </location>
</feature>
<feature type="domain" description="Cyclin-D1-binding protein 1-like N-terminal" evidence="8">
    <location>
        <begin position="42"/>
        <end position="200"/>
    </location>
</feature>
<organism evidence="10 11">
    <name type="scientific">Salvia divinorum</name>
    <name type="common">Maria pastora</name>
    <name type="synonym">Diviner's sage</name>
    <dbReference type="NCBI Taxonomy" id="28513"/>
    <lineage>
        <taxon>Eukaryota</taxon>
        <taxon>Viridiplantae</taxon>
        <taxon>Streptophyta</taxon>
        <taxon>Embryophyta</taxon>
        <taxon>Tracheophyta</taxon>
        <taxon>Spermatophyta</taxon>
        <taxon>Magnoliopsida</taxon>
        <taxon>eudicotyledons</taxon>
        <taxon>Gunneridae</taxon>
        <taxon>Pentapetalae</taxon>
        <taxon>asterids</taxon>
        <taxon>lamiids</taxon>
        <taxon>Lamiales</taxon>
        <taxon>Lamiaceae</taxon>
        <taxon>Nepetoideae</taxon>
        <taxon>Mentheae</taxon>
        <taxon>Salviinae</taxon>
        <taxon>Salvia</taxon>
        <taxon>Salvia subgen. Calosphace</taxon>
    </lineage>
</organism>
<dbReference type="EMBL" id="JBEAFC010000014">
    <property type="protein sequence ID" value="KAL1531885.1"/>
    <property type="molecule type" value="Genomic_DNA"/>
</dbReference>
<evidence type="ECO:0000256" key="3">
    <source>
        <dbReference type="ARBA" id="ARBA00008940"/>
    </source>
</evidence>
<dbReference type="InterPro" id="IPR049318">
    <property type="entry name" value="GCIP_C"/>
</dbReference>
<keyword evidence="5" id="KW-0539">Nucleus</keyword>
<dbReference type="PANTHER" id="PTHR15492:SF1">
    <property type="entry name" value="CYCLIN-D1-BINDING PROTEIN 1"/>
    <property type="match status" value="1"/>
</dbReference>
<comment type="caution">
    <text evidence="10">The sequence shown here is derived from an EMBL/GenBank/DDBJ whole genome shotgun (WGS) entry which is preliminary data.</text>
</comment>
<evidence type="ECO:0000256" key="7">
    <source>
        <dbReference type="SAM" id="MobiDB-lite"/>
    </source>
</evidence>
<evidence type="ECO:0000313" key="10">
    <source>
        <dbReference type="EMBL" id="KAL1531885.1"/>
    </source>
</evidence>
<dbReference type="GO" id="GO:0005634">
    <property type="term" value="C:nucleus"/>
    <property type="evidence" value="ECO:0007669"/>
    <property type="project" value="UniProtKB-SubCell"/>
</dbReference>
<evidence type="ECO:0000256" key="1">
    <source>
        <dbReference type="ARBA" id="ARBA00004123"/>
    </source>
</evidence>